<dbReference type="NCBIfam" id="NF041025">
    <property type="entry name" value="antiphage_deaminase"/>
    <property type="match status" value="1"/>
</dbReference>
<evidence type="ECO:0000313" key="6">
    <source>
        <dbReference type="EMBL" id="RRQ51059.1"/>
    </source>
</evidence>
<dbReference type="InterPro" id="IPR016193">
    <property type="entry name" value="Cytidine_deaminase-like"/>
</dbReference>
<dbReference type="GO" id="GO:0005737">
    <property type="term" value="C:cytoplasm"/>
    <property type="evidence" value="ECO:0007669"/>
    <property type="project" value="TreeGrafter"/>
</dbReference>
<dbReference type="Proteomes" id="UP000268553">
    <property type="component" value="Unassembled WGS sequence"/>
</dbReference>
<evidence type="ECO:0000256" key="1">
    <source>
        <dbReference type="ARBA" id="ARBA00006576"/>
    </source>
</evidence>
<feature type="domain" description="CMP/dCMP-type deaminase" evidence="5">
    <location>
        <begin position="220"/>
        <end position="423"/>
    </location>
</feature>
<organism evidence="6 7">
    <name type="scientific">Sphingorhabdus wooponensis</name>
    <dbReference type="NCBI Taxonomy" id="940136"/>
    <lineage>
        <taxon>Bacteria</taxon>
        <taxon>Pseudomonadati</taxon>
        <taxon>Pseudomonadota</taxon>
        <taxon>Alphaproteobacteria</taxon>
        <taxon>Sphingomonadales</taxon>
        <taxon>Sphingomonadaceae</taxon>
        <taxon>Sphingorhabdus</taxon>
    </lineage>
</organism>
<dbReference type="PANTHER" id="PTHR11086">
    <property type="entry name" value="DEOXYCYTIDYLATE DEAMINASE-RELATED"/>
    <property type="match status" value="1"/>
</dbReference>
<dbReference type="PROSITE" id="PS51747">
    <property type="entry name" value="CYT_DCMP_DEAMINASES_2"/>
    <property type="match status" value="1"/>
</dbReference>
<keyword evidence="2" id="KW-0479">Metal-binding</keyword>
<dbReference type="PANTHER" id="PTHR11086:SF18">
    <property type="entry name" value="DEOXYCYTIDYLATE DEAMINASE"/>
    <property type="match status" value="1"/>
</dbReference>
<name>A0A426RPY0_9SPHN</name>
<dbReference type="Gene3D" id="3.40.140.10">
    <property type="entry name" value="Cytidine Deaminase, domain 2"/>
    <property type="match status" value="1"/>
</dbReference>
<evidence type="ECO:0000313" key="7">
    <source>
        <dbReference type="Proteomes" id="UP000268553"/>
    </source>
</evidence>
<keyword evidence="3" id="KW-0378">Hydrolase</keyword>
<evidence type="ECO:0000256" key="3">
    <source>
        <dbReference type="ARBA" id="ARBA00022801"/>
    </source>
</evidence>
<dbReference type="EMBL" id="RWJI01000002">
    <property type="protein sequence ID" value="RRQ51059.1"/>
    <property type="molecule type" value="Genomic_DNA"/>
</dbReference>
<dbReference type="Pfam" id="PF00383">
    <property type="entry name" value="dCMP_cyt_deam_1"/>
    <property type="match status" value="1"/>
</dbReference>
<evidence type="ECO:0000259" key="5">
    <source>
        <dbReference type="PROSITE" id="PS51747"/>
    </source>
</evidence>
<dbReference type="Gene3D" id="3.40.50.300">
    <property type="entry name" value="P-loop containing nucleotide triphosphate hydrolases"/>
    <property type="match status" value="1"/>
</dbReference>
<protein>
    <recommendedName>
        <fullName evidence="5">CMP/dCMP-type deaminase domain-containing protein</fullName>
    </recommendedName>
</protein>
<keyword evidence="4" id="KW-0862">Zinc</keyword>
<comment type="similarity">
    <text evidence="1">Belongs to the cytidine and deoxycytidylate deaminase family.</text>
</comment>
<dbReference type="PROSITE" id="PS00903">
    <property type="entry name" value="CYT_DCMP_DEAMINASES_1"/>
    <property type="match status" value="1"/>
</dbReference>
<sequence>MSDTPRPNLYIGLVCPAGTDLTDVKQQLKAQLVVVGYKYEEIKVSNAIKEALHVPESENEFFRIKSLMSAGDQIREKSQDGSGVASLMVTAIRASRGDEKDQDKSTAFIIDSLKNPKELEILDKIYGRNFYSISVSSSKDDRITFLANKLARSETKPVSGIYVDKARELIELDEKGQDDTGQSVRDTFPKSDFFVDYKNGSEEIRRFIRLIFQDPFITPTLDEYMMFVAKATALRSCDLSRQVGAVICSRNGTIISSGCNEVPYPGGGFYYEGREGCIDDNRDKVEQHDPNFNEVKKSITKFIEILQESEYISKDTNKDNIADDLLHGKNKKLTDDSRLRNLIEFSRVVHAEMHAITEAAANGRAVQGASLYCTTYPCHLCARHIISAGISSVIYIEPYPKSLTAELYHREIESEPRETDCDNNREPVEFRSFRGISPTLYQRVFSYRKRKDGYGAVAQWQPLSAMPVGSVANAARPEFEAMIAIQLEPILEMIHAVHNE</sequence>
<proteinExistence type="inferred from homology"/>
<evidence type="ECO:0000256" key="4">
    <source>
        <dbReference type="ARBA" id="ARBA00022833"/>
    </source>
</evidence>
<keyword evidence="7" id="KW-1185">Reference proteome</keyword>
<gene>
    <name evidence="6" type="ORF">D7D48_08655</name>
</gene>
<reference evidence="6 7" key="1">
    <citation type="submission" date="2018-12" db="EMBL/GenBank/DDBJ databases">
        <authorList>
            <person name="Kim S.-J."/>
            <person name="Jung G.-Y."/>
        </authorList>
    </citation>
    <scope>NUCLEOTIDE SEQUENCE [LARGE SCALE GENOMIC DNA]</scope>
    <source>
        <strain evidence="6 7">03SU3-P</strain>
    </source>
</reference>
<dbReference type="RefSeq" id="WP_125231032.1">
    <property type="nucleotide sequence ID" value="NZ_RWJI01000002.1"/>
</dbReference>
<dbReference type="InterPro" id="IPR016192">
    <property type="entry name" value="APOBEC/CMP_deaminase_Zn-bd"/>
</dbReference>
<accession>A0A426RPY0</accession>
<dbReference type="OrthoDB" id="9788517at2"/>
<dbReference type="AlphaFoldDB" id="A0A426RPY0"/>
<dbReference type="GO" id="GO:0008270">
    <property type="term" value="F:zinc ion binding"/>
    <property type="evidence" value="ECO:0007669"/>
    <property type="project" value="InterPro"/>
</dbReference>
<dbReference type="GO" id="GO:0004132">
    <property type="term" value="F:dCMP deaminase activity"/>
    <property type="evidence" value="ECO:0007669"/>
    <property type="project" value="TreeGrafter"/>
</dbReference>
<evidence type="ECO:0000256" key="2">
    <source>
        <dbReference type="ARBA" id="ARBA00022723"/>
    </source>
</evidence>
<dbReference type="InterPro" id="IPR015517">
    <property type="entry name" value="dCMP_deaminase-rel"/>
</dbReference>
<dbReference type="SUPFAM" id="SSF53927">
    <property type="entry name" value="Cytidine deaminase-like"/>
    <property type="match status" value="1"/>
</dbReference>
<dbReference type="InterPro" id="IPR027417">
    <property type="entry name" value="P-loop_NTPase"/>
</dbReference>
<comment type="caution">
    <text evidence="6">The sequence shown here is derived from an EMBL/GenBank/DDBJ whole genome shotgun (WGS) entry which is preliminary data.</text>
</comment>
<dbReference type="InterPro" id="IPR002125">
    <property type="entry name" value="CMP_dCMP_dom"/>
</dbReference>